<reference evidence="1 2" key="1">
    <citation type="journal article" date="2018" name="Mol. Biol. Evol.">
        <title>Broad Genomic Sampling Reveals a Smut Pathogenic Ancestry of the Fungal Clade Ustilaginomycotina.</title>
        <authorList>
            <person name="Kijpornyongpan T."/>
            <person name="Mondo S.J."/>
            <person name="Barry K."/>
            <person name="Sandor L."/>
            <person name="Lee J."/>
            <person name="Lipzen A."/>
            <person name="Pangilinan J."/>
            <person name="LaButti K."/>
            <person name="Hainaut M."/>
            <person name="Henrissat B."/>
            <person name="Grigoriev I.V."/>
            <person name="Spatafora J.W."/>
            <person name="Aime M.C."/>
        </authorList>
    </citation>
    <scope>NUCLEOTIDE SEQUENCE [LARGE SCALE GENOMIC DNA]</scope>
    <source>
        <strain evidence="1 2">SA 807</strain>
    </source>
</reference>
<sequence length="159" mass="18814">MATLPSSSVVWPQFQTSQFLSHQDGVVVPDLPSFTRPLSRTFVSIPACHHFGLPIQPNFYFIQVPPPPLNENGSTDLNQREGKTGMRAKVAKKRERRWHRERGRERGRKRERERERETETETERERERGNKQRPDPRKSERRLNRNPRETCKKEGRHHA</sequence>
<gene>
    <name evidence="1" type="ORF">IE53DRAFT_4151</name>
</gene>
<protein>
    <submittedName>
        <fullName evidence="1">Uncharacterized protein</fullName>
    </submittedName>
</protein>
<evidence type="ECO:0000313" key="2">
    <source>
        <dbReference type="Proteomes" id="UP000245626"/>
    </source>
</evidence>
<name>A0ACD0P2M6_9BASI</name>
<keyword evidence="2" id="KW-1185">Reference proteome</keyword>
<evidence type="ECO:0000313" key="1">
    <source>
        <dbReference type="EMBL" id="PWN52355.1"/>
    </source>
</evidence>
<dbReference type="Proteomes" id="UP000245626">
    <property type="component" value="Unassembled WGS sequence"/>
</dbReference>
<dbReference type="EMBL" id="KZ819782">
    <property type="protein sequence ID" value="PWN52355.1"/>
    <property type="molecule type" value="Genomic_DNA"/>
</dbReference>
<organism evidence="1 2">
    <name type="scientific">Violaceomyces palustris</name>
    <dbReference type="NCBI Taxonomy" id="1673888"/>
    <lineage>
        <taxon>Eukaryota</taxon>
        <taxon>Fungi</taxon>
        <taxon>Dikarya</taxon>
        <taxon>Basidiomycota</taxon>
        <taxon>Ustilaginomycotina</taxon>
        <taxon>Ustilaginomycetes</taxon>
        <taxon>Violaceomycetales</taxon>
        <taxon>Violaceomycetaceae</taxon>
        <taxon>Violaceomyces</taxon>
    </lineage>
</organism>
<accession>A0ACD0P2M6</accession>
<proteinExistence type="predicted"/>